<protein>
    <submittedName>
        <fullName evidence="13">TrkH family potassium uptake protein</fullName>
    </submittedName>
</protein>
<name>A0ABR7IAJ2_9FIRM</name>
<dbReference type="RefSeq" id="WP_186982193.1">
    <property type="nucleotide sequence ID" value="NZ_JACOQH010000005.1"/>
</dbReference>
<evidence type="ECO:0000256" key="9">
    <source>
        <dbReference type="ARBA" id="ARBA00022989"/>
    </source>
</evidence>
<keyword evidence="7 12" id="KW-0812">Transmembrane</keyword>
<feature type="transmembrane region" description="Helical" evidence="12">
    <location>
        <begin position="180"/>
        <end position="200"/>
    </location>
</feature>
<dbReference type="Proteomes" id="UP000621540">
    <property type="component" value="Unassembled WGS sequence"/>
</dbReference>
<evidence type="ECO:0000256" key="4">
    <source>
        <dbReference type="ARBA" id="ARBA00022475"/>
    </source>
</evidence>
<evidence type="ECO:0000256" key="1">
    <source>
        <dbReference type="ARBA" id="ARBA00004429"/>
    </source>
</evidence>
<reference evidence="13 14" key="1">
    <citation type="submission" date="2020-08" db="EMBL/GenBank/DDBJ databases">
        <title>Genome public.</title>
        <authorList>
            <person name="Liu C."/>
            <person name="Sun Q."/>
        </authorList>
    </citation>
    <scope>NUCLEOTIDE SEQUENCE [LARGE SCALE GENOMIC DNA]</scope>
    <source>
        <strain evidence="13 14">BX0805</strain>
    </source>
</reference>
<feature type="transmembrane region" description="Helical" evidence="12">
    <location>
        <begin position="328"/>
        <end position="347"/>
    </location>
</feature>
<dbReference type="PIRSF" id="PIRSF006247">
    <property type="entry name" value="TrkH"/>
    <property type="match status" value="1"/>
</dbReference>
<sequence>MNYSMIRYILCSVLGFEGLFLLLPALVGAIYGEKEGLVYLAVAAASLLLGMLGRIKKPKSSVFYSREGFSAVSLSWIVLSLVGAVPLRLTGEFPSYVDALFETISGFTTTGASVLSSVEELTHATAFWRCFTHWIGGMGVLVFIMAILPLSGSSSLHLMRAESPGPSVGKLVPKIRSTAMILYGIYLLITLSEMVALKIAGMSVFESVTLTFSTAGTGGFGLVNTSIASYTLAVQIIITVFMLLCSINFNVYYLFLIRRPKDALLNEEVRYFLIIVFTSAALITVSIHGQYKSVFYAFHEALFQVASVVSTTGFATADFNLWPEFAKMILVGLMFIGACAGSTGGGFKVSRLMIVFRAVKNEIQSVTHPRSVQKVRMDGRRVPDNVVKSALCYMAGYFLILLISILLLSLNGYDMTTNVTAVIATFNNVGPGLNMVGPTGNFGAFNIFSKFVLMFDMLIGRLELFPMLVLFAPGMWRLPARRADRKELGLDI</sequence>
<dbReference type="EMBL" id="JACOQH010000005">
    <property type="protein sequence ID" value="MBC5753963.1"/>
    <property type="molecule type" value="Genomic_DNA"/>
</dbReference>
<keyword evidence="14" id="KW-1185">Reference proteome</keyword>
<keyword evidence="10" id="KW-0406">Ion transport</keyword>
<evidence type="ECO:0000256" key="11">
    <source>
        <dbReference type="ARBA" id="ARBA00023136"/>
    </source>
</evidence>
<evidence type="ECO:0000256" key="10">
    <source>
        <dbReference type="ARBA" id="ARBA00023065"/>
    </source>
</evidence>
<proteinExistence type="inferred from homology"/>
<comment type="subcellular location">
    <subcellularLocation>
        <location evidence="1">Cell inner membrane</location>
        <topology evidence="1">Multi-pass membrane protein</topology>
    </subcellularLocation>
</comment>
<organism evidence="13 14">
    <name type="scientific">Roseburia yibonii</name>
    <dbReference type="NCBI Taxonomy" id="2763063"/>
    <lineage>
        <taxon>Bacteria</taxon>
        <taxon>Bacillati</taxon>
        <taxon>Bacillota</taxon>
        <taxon>Clostridia</taxon>
        <taxon>Lachnospirales</taxon>
        <taxon>Lachnospiraceae</taxon>
        <taxon>Roseburia</taxon>
    </lineage>
</organism>
<comment type="caution">
    <text evidence="13">The sequence shown here is derived from an EMBL/GenBank/DDBJ whole genome shotgun (WGS) entry which is preliminary data.</text>
</comment>
<feature type="transmembrane region" description="Helical" evidence="12">
    <location>
        <begin position="269"/>
        <end position="289"/>
    </location>
</feature>
<feature type="transmembrane region" description="Helical" evidence="12">
    <location>
        <begin position="131"/>
        <end position="150"/>
    </location>
</feature>
<dbReference type="Pfam" id="PF02386">
    <property type="entry name" value="TrkH"/>
    <property type="match status" value="1"/>
</dbReference>
<dbReference type="InterPro" id="IPR004772">
    <property type="entry name" value="TrkH"/>
</dbReference>
<keyword evidence="6" id="KW-0633">Potassium transport</keyword>
<evidence type="ECO:0000313" key="13">
    <source>
        <dbReference type="EMBL" id="MBC5753963.1"/>
    </source>
</evidence>
<dbReference type="PANTHER" id="PTHR32024:SF2">
    <property type="entry name" value="TRK SYSTEM POTASSIUM UPTAKE PROTEIN TRKG-RELATED"/>
    <property type="match status" value="1"/>
</dbReference>
<keyword evidence="8" id="KW-0630">Potassium</keyword>
<dbReference type="PANTHER" id="PTHR32024">
    <property type="entry name" value="TRK SYSTEM POTASSIUM UPTAKE PROTEIN TRKG-RELATED"/>
    <property type="match status" value="1"/>
</dbReference>
<feature type="transmembrane region" description="Helical" evidence="12">
    <location>
        <begin position="7"/>
        <end position="31"/>
    </location>
</feature>
<accession>A0ABR7IAJ2</accession>
<evidence type="ECO:0000256" key="7">
    <source>
        <dbReference type="ARBA" id="ARBA00022692"/>
    </source>
</evidence>
<feature type="transmembrane region" description="Helical" evidence="12">
    <location>
        <begin position="390"/>
        <end position="410"/>
    </location>
</feature>
<keyword evidence="9 12" id="KW-1133">Transmembrane helix</keyword>
<feature type="transmembrane region" description="Helical" evidence="12">
    <location>
        <begin position="458"/>
        <end position="476"/>
    </location>
</feature>
<keyword evidence="11 12" id="KW-0472">Membrane</keyword>
<feature type="transmembrane region" description="Helical" evidence="12">
    <location>
        <begin position="67"/>
        <end position="87"/>
    </location>
</feature>
<evidence type="ECO:0000256" key="12">
    <source>
        <dbReference type="SAM" id="Phobius"/>
    </source>
</evidence>
<evidence type="ECO:0000256" key="6">
    <source>
        <dbReference type="ARBA" id="ARBA00022538"/>
    </source>
</evidence>
<feature type="transmembrane region" description="Helical" evidence="12">
    <location>
        <begin position="232"/>
        <end position="257"/>
    </location>
</feature>
<dbReference type="InterPro" id="IPR003445">
    <property type="entry name" value="Cat_transpt"/>
</dbReference>
<evidence type="ECO:0000256" key="8">
    <source>
        <dbReference type="ARBA" id="ARBA00022958"/>
    </source>
</evidence>
<feature type="transmembrane region" description="Helical" evidence="12">
    <location>
        <begin position="37"/>
        <end position="55"/>
    </location>
</feature>
<evidence type="ECO:0000256" key="3">
    <source>
        <dbReference type="ARBA" id="ARBA00022448"/>
    </source>
</evidence>
<evidence type="ECO:0000256" key="5">
    <source>
        <dbReference type="ARBA" id="ARBA00022519"/>
    </source>
</evidence>
<comment type="similarity">
    <text evidence="2">Belongs to the TrkH potassium transport family.</text>
</comment>
<keyword evidence="4" id="KW-1003">Cell membrane</keyword>
<keyword evidence="5" id="KW-0997">Cell inner membrane</keyword>
<gene>
    <name evidence="13" type="ORF">H8Z76_07975</name>
</gene>
<keyword evidence="3" id="KW-0813">Transport</keyword>
<evidence type="ECO:0000256" key="2">
    <source>
        <dbReference type="ARBA" id="ARBA00009137"/>
    </source>
</evidence>
<evidence type="ECO:0000313" key="14">
    <source>
        <dbReference type="Proteomes" id="UP000621540"/>
    </source>
</evidence>